<evidence type="ECO:0000313" key="5">
    <source>
        <dbReference type="Proteomes" id="UP000783588"/>
    </source>
</evidence>
<dbReference type="EMBL" id="JAHLQI010000002">
    <property type="protein sequence ID" value="MBU5490078.1"/>
    <property type="molecule type" value="Genomic_DNA"/>
</dbReference>
<dbReference type="RefSeq" id="WP_216469724.1">
    <property type="nucleotide sequence ID" value="NZ_JAHLQI010000002.1"/>
</dbReference>
<accession>A0ABS6ERE6</accession>
<evidence type="ECO:0000256" key="1">
    <source>
        <dbReference type="ARBA" id="ARBA00022737"/>
    </source>
</evidence>
<organism evidence="4 5">
    <name type="scientific">Butyricicoccus intestinisimiae</name>
    <dbReference type="NCBI Taxonomy" id="2841509"/>
    <lineage>
        <taxon>Bacteria</taxon>
        <taxon>Bacillati</taxon>
        <taxon>Bacillota</taxon>
        <taxon>Clostridia</taxon>
        <taxon>Eubacteriales</taxon>
        <taxon>Butyricicoccaceae</taxon>
        <taxon>Butyricicoccus</taxon>
    </lineage>
</organism>
<keyword evidence="1" id="KW-0677">Repeat</keyword>
<gene>
    <name evidence="4" type="ORF">KQI75_05500</name>
</gene>
<sequence>MKKRLISLLLAGCMTAMLSVAAFAADTTGADAKDDEASLKPPVSVVFKDVPADAWYTPSVQYVYNHDIMIGVSADRFAPEVGFNRAMVVQTMYNRSSDKTFNKNAAPAFTDVTNKNLWFYDAVQWAAQRGVIAGYGDGTFRPYQNVTRQEFAKILYYAAGSPSIVNGAVLPHPDFKDVGAWAKNAMIWCNARKIIQGVPVNGVLYLQPQGVANRAQAARMLSQYLGITG</sequence>
<dbReference type="InterPro" id="IPR051465">
    <property type="entry name" value="Cell_Envelope_Struct_Comp"/>
</dbReference>
<proteinExistence type="predicted"/>
<feature type="signal peptide" evidence="2">
    <location>
        <begin position="1"/>
        <end position="24"/>
    </location>
</feature>
<reference evidence="4 5" key="1">
    <citation type="submission" date="2021-06" db="EMBL/GenBank/DDBJ databases">
        <authorList>
            <person name="Sun Q."/>
            <person name="Li D."/>
        </authorList>
    </citation>
    <scope>NUCLEOTIDE SEQUENCE [LARGE SCALE GENOMIC DNA]</scope>
    <source>
        <strain evidence="4 5">MSJd-7</strain>
    </source>
</reference>
<feature type="domain" description="SLH" evidence="3">
    <location>
        <begin position="170"/>
        <end position="229"/>
    </location>
</feature>
<name>A0ABS6ERE6_9FIRM</name>
<comment type="caution">
    <text evidence="4">The sequence shown here is derived from an EMBL/GenBank/DDBJ whole genome shotgun (WGS) entry which is preliminary data.</text>
</comment>
<keyword evidence="5" id="KW-1185">Reference proteome</keyword>
<feature type="domain" description="SLH" evidence="3">
    <location>
        <begin position="106"/>
        <end position="169"/>
    </location>
</feature>
<keyword evidence="2" id="KW-0732">Signal</keyword>
<evidence type="ECO:0000313" key="4">
    <source>
        <dbReference type="EMBL" id="MBU5490078.1"/>
    </source>
</evidence>
<feature type="chain" id="PRO_5045444058" evidence="2">
    <location>
        <begin position="25"/>
        <end position="229"/>
    </location>
</feature>
<dbReference type="PROSITE" id="PS51272">
    <property type="entry name" value="SLH"/>
    <property type="match status" value="2"/>
</dbReference>
<dbReference type="InterPro" id="IPR001119">
    <property type="entry name" value="SLH_dom"/>
</dbReference>
<dbReference type="PANTHER" id="PTHR43308">
    <property type="entry name" value="OUTER MEMBRANE PROTEIN ALPHA-RELATED"/>
    <property type="match status" value="1"/>
</dbReference>
<evidence type="ECO:0000259" key="3">
    <source>
        <dbReference type="PROSITE" id="PS51272"/>
    </source>
</evidence>
<dbReference type="Pfam" id="PF00395">
    <property type="entry name" value="SLH"/>
    <property type="match status" value="3"/>
</dbReference>
<evidence type="ECO:0000256" key="2">
    <source>
        <dbReference type="SAM" id="SignalP"/>
    </source>
</evidence>
<dbReference type="Proteomes" id="UP000783588">
    <property type="component" value="Unassembled WGS sequence"/>
</dbReference>
<protein>
    <submittedName>
        <fullName evidence="4">S-layer homology domain-containing protein</fullName>
    </submittedName>
</protein>